<reference evidence="7" key="1">
    <citation type="journal article" date="2020" name="ISME J.">
        <title>Gammaproteobacteria mediating utilization of methyl-, sulfur- and petroleum organic compounds in deep ocean hydrothermal plumes.</title>
        <authorList>
            <person name="Zhou Z."/>
            <person name="Liu Y."/>
            <person name="Pan J."/>
            <person name="Cron B.R."/>
            <person name="Toner B.M."/>
            <person name="Anantharaman K."/>
            <person name="Breier J.A."/>
            <person name="Dick G.J."/>
            <person name="Li M."/>
        </authorList>
    </citation>
    <scope>NUCLEOTIDE SEQUENCE</scope>
    <source>
        <strain evidence="7">SZUA-1385</strain>
    </source>
</reference>
<dbReference type="InterPro" id="IPR036948">
    <property type="entry name" value="Ribosomal_eL21_sf"/>
</dbReference>
<dbReference type="SUPFAM" id="SSF50104">
    <property type="entry name" value="Translation proteins SH3-like domain"/>
    <property type="match status" value="1"/>
</dbReference>
<dbReference type="NCBIfam" id="NF003303">
    <property type="entry name" value="PRK04306.1"/>
    <property type="match status" value="1"/>
</dbReference>
<dbReference type="PROSITE" id="PS01171">
    <property type="entry name" value="RIBOSOMAL_L21E"/>
    <property type="match status" value="1"/>
</dbReference>
<accession>A0A832YVT4</accession>
<name>A0A832YVT4_9EURY</name>
<sequence length="98" mass="11325">MAQRSEGFRSKTRYKLKKHPREKGLYPITRALKEYSEGDMVHIKIDPSVHKGMPHPKFHGKTGTVVGQRGSAFIVRVKDGDKYKEIIVRPQHLRECKV</sequence>
<evidence type="ECO:0000256" key="1">
    <source>
        <dbReference type="ARBA" id="ARBA00008427"/>
    </source>
</evidence>
<evidence type="ECO:0000256" key="5">
    <source>
        <dbReference type="HAMAP-Rule" id="MF_00369"/>
    </source>
</evidence>
<dbReference type="Pfam" id="PF01157">
    <property type="entry name" value="Ribosomal_L21e"/>
    <property type="match status" value="1"/>
</dbReference>
<dbReference type="PANTHER" id="PTHR20981">
    <property type="entry name" value="60S RIBOSOMAL PROTEIN L21"/>
    <property type="match status" value="1"/>
</dbReference>
<dbReference type="InterPro" id="IPR001147">
    <property type="entry name" value="Ribosomal_eL21"/>
</dbReference>
<comment type="caution">
    <text evidence="7">The sequence shown here is derived from an EMBL/GenBank/DDBJ whole genome shotgun (WGS) entry which is preliminary data.</text>
</comment>
<dbReference type="GO" id="GO:0003735">
    <property type="term" value="F:structural constituent of ribosome"/>
    <property type="evidence" value="ECO:0007669"/>
    <property type="project" value="InterPro"/>
</dbReference>
<evidence type="ECO:0000256" key="4">
    <source>
        <dbReference type="ARBA" id="ARBA00035219"/>
    </source>
</evidence>
<dbReference type="AlphaFoldDB" id="A0A832YVT4"/>
<evidence type="ECO:0000256" key="6">
    <source>
        <dbReference type="SAM" id="MobiDB-lite"/>
    </source>
</evidence>
<dbReference type="InterPro" id="IPR022856">
    <property type="entry name" value="Ribosomal_eL21_arc"/>
</dbReference>
<proteinExistence type="inferred from homology"/>
<keyword evidence="3 5" id="KW-0687">Ribonucleoprotein</keyword>
<organism evidence="7 8">
    <name type="scientific">Methanothermococcus okinawensis</name>
    <dbReference type="NCBI Taxonomy" id="155863"/>
    <lineage>
        <taxon>Archaea</taxon>
        <taxon>Methanobacteriati</taxon>
        <taxon>Methanobacteriota</taxon>
        <taxon>Methanomada group</taxon>
        <taxon>Methanococci</taxon>
        <taxon>Methanococcales</taxon>
        <taxon>Methanococcaceae</taxon>
        <taxon>Methanothermococcus</taxon>
    </lineage>
</organism>
<feature type="region of interest" description="Disordered" evidence="6">
    <location>
        <begin position="1"/>
        <end position="20"/>
    </location>
</feature>
<feature type="compositionally biased region" description="Basic residues" evidence="6">
    <location>
        <begin position="10"/>
        <end position="20"/>
    </location>
</feature>
<evidence type="ECO:0000256" key="2">
    <source>
        <dbReference type="ARBA" id="ARBA00022980"/>
    </source>
</evidence>
<dbReference type="GO" id="GO:0006412">
    <property type="term" value="P:translation"/>
    <property type="evidence" value="ECO:0007669"/>
    <property type="project" value="UniProtKB-UniRule"/>
</dbReference>
<dbReference type="GO" id="GO:1990904">
    <property type="term" value="C:ribonucleoprotein complex"/>
    <property type="evidence" value="ECO:0007669"/>
    <property type="project" value="UniProtKB-KW"/>
</dbReference>
<dbReference type="Gene3D" id="2.30.30.70">
    <property type="entry name" value="Ribosomal protein L21"/>
    <property type="match status" value="1"/>
</dbReference>
<dbReference type="EMBL" id="DQSV01000007">
    <property type="protein sequence ID" value="HIP16735.1"/>
    <property type="molecule type" value="Genomic_DNA"/>
</dbReference>
<keyword evidence="2 5" id="KW-0689">Ribosomal protein</keyword>
<dbReference type="InterPro" id="IPR018259">
    <property type="entry name" value="Ribosomal_eL21_CS"/>
</dbReference>
<dbReference type="FunFam" id="2.30.30.70:FF:000001">
    <property type="entry name" value="60S ribosomal protein L21"/>
    <property type="match status" value="1"/>
</dbReference>
<protein>
    <recommendedName>
        <fullName evidence="4 5">Large ribosomal subunit protein eL21</fullName>
    </recommendedName>
</protein>
<comment type="similarity">
    <text evidence="1 5">Belongs to the eukaryotic ribosomal protein eL21 family.</text>
</comment>
<evidence type="ECO:0000313" key="7">
    <source>
        <dbReference type="EMBL" id="HIP16735.1"/>
    </source>
</evidence>
<dbReference type="GO" id="GO:0005840">
    <property type="term" value="C:ribosome"/>
    <property type="evidence" value="ECO:0007669"/>
    <property type="project" value="UniProtKB-KW"/>
</dbReference>
<evidence type="ECO:0000256" key="3">
    <source>
        <dbReference type="ARBA" id="ARBA00023274"/>
    </source>
</evidence>
<dbReference type="Proteomes" id="UP000605144">
    <property type="component" value="Unassembled WGS sequence"/>
</dbReference>
<dbReference type="InterPro" id="IPR008991">
    <property type="entry name" value="Translation_prot_SH3-like_sf"/>
</dbReference>
<gene>
    <name evidence="5" type="primary">rpl21e</name>
    <name evidence="7" type="ORF">EYG76_00300</name>
</gene>
<dbReference type="HAMAP" id="MF_00369">
    <property type="entry name" value="Ribosomal_eL21"/>
    <property type="match status" value="1"/>
</dbReference>
<evidence type="ECO:0000313" key="8">
    <source>
        <dbReference type="Proteomes" id="UP000605144"/>
    </source>
</evidence>